<dbReference type="Gene3D" id="1.25.40.10">
    <property type="entry name" value="Tetratricopeptide repeat domain"/>
    <property type="match status" value="1"/>
</dbReference>
<dbReference type="HOGENOM" id="CLU_1239115_0_0_10"/>
<proteinExistence type="predicted"/>
<dbReference type="STRING" id="1454201.NMS_2267"/>
<gene>
    <name evidence="1" type="ORF">NMS_2267</name>
</gene>
<organism evidence="1 2">
    <name type="scientific">Nonlabens marinus S1-08</name>
    <dbReference type="NCBI Taxonomy" id="1454201"/>
    <lineage>
        <taxon>Bacteria</taxon>
        <taxon>Pseudomonadati</taxon>
        <taxon>Bacteroidota</taxon>
        <taxon>Flavobacteriia</taxon>
        <taxon>Flavobacteriales</taxon>
        <taxon>Flavobacteriaceae</taxon>
        <taxon>Nonlabens</taxon>
    </lineage>
</organism>
<dbReference type="EMBL" id="AP014548">
    <property type="protein sequence ID" value="BAO56276.1"/>
    <property type="molecule type" value="Genomic_DNA"/>
</dbReference>
<dbReference type="InterPro" id="IPR011990">
    <property type="entry name" value="TPR-like_helical_dom_sf"/>
</dbReference>
<dbReference type="KEGG" id="nmf:NMS_2267"/>
<accession>W8W0G3</accession>
<keyword evidence="2" id="KW-1185">Reference proteome</keyword>
<protein>
    <submittedName>
        <fullName evidence="1">Uncharacterized protein</fullName>
    </submittedName>
</protein>
<evidence type="ECO:0000313" key="2">
    <source>
        <dbReference type="Proteomes" id="UP000031760"/>
    </source>
</evidence>
<reference evidence="1 2" key="1">
    <citation type="journal article" date="2014" name="Proc. Natl. Acad. Sci. U.S.A.">
        <title>Functional characterization of flavobacteria rhodopsins reveals a unique class of light-driven chloride pump in bacteria.</title>
        <authorList>
            <person name="Yoshizawa S."/>
            <person name="Kumagai Y."/>
            <person name="Kim H."/>
            <person name="Ogura Y."/>
            <person name="Hayashi T."/>
            <person name="Iwasaki W."/>
            <person name="DeLong E.F."/>
            <person name="Kogure K."/>
        </authorList>
    </citation>
    <scope>NUCLEOTIDE SEQUENCE [LARGE SCALE GENOMIC DNA]</scope>
    <source>
        <strain evidence="1 2">S1-08</strain>
    </source>
</reference>
<sequence>MRIFILLPLLIFFVLVEGNAQKAQIDQLMLEGNQAFQQADFQTAKSKFKAIVEKEPLNKTALFNLGALELNLGNQNGGCTWLQKAYSAGDSGSFELIKTYCNGVIESEAMFSTDVDEMPKFKYKGQWEEFRIGNKINPKYTKLFQYAFRSYDELKPVRGVIMVFQDVDNSGNIHIQTDDQQLTLKQIEILQEIFETTTSYKPATYKGINRTLKDRGILVPLSF</sequence>
<evidence type="ECO:0000313" key="1">
    <source>
        <dbReference type="EMBL" id="BAO56276.1"/>
    </source>
</evidence>
<dbReference type="AlphaFoldDB" id="W8W0G3"/>
<dbReference type="Proteomes" id="UP000031760">
    <property type="component" value="Chromosome"/>
</dbReference>
<name>W8W0G3_9FLAO</name>
<dbReference type="OrthoDB" id="1445953at2"/>
<dbReference type="SUPFAM" id="SSF48452">
    <property type="entry name" value="TPR-like"/>
    <property type="match status" value="1"/>
</dbReference>
<dbReference type="RefSeq" id="WP_041496755.1">
    <property type="nucleotide sequence ID" value="NZ_AP014548.1"/>
</dbReference>